<dbReference type="Proteomes" id="UP000184509">
    <property type="component" value="Unassembled WGS sequence"/>
</dbReference>
<evidence type="ECO:0000313" key="2">
    <source>
        <dbReference type="Proteomes" id="UP000184509"/>
    </source>
</evidence>
<gene>
    <name evidence="1" type="ORF">SAMN05444405_10249</name>
</gene>
<organism evidence="1 2">
    <name type="scientific">Bacteroides luti</name>
    <dbReference type="NCBI Taxonomy" id="1297750"/>
    <lineage>
        <taxon>Bacteria</taxon>
        <taxon>Pseudomonadati</taxon>
        <taxon>Bacteroidota</taxon>
        <taxon>Bacteroidia</taxon>
        <taxon>Bacteroidales</taxon>
        <taxon>Bacteroidaceae</taxon>
        <taxon>Bacteroides</taxon>
    </lineage>
</organism>
<dbReference type="AlphaFoldDB" id="A0A1M4UCI3"/>
<keyword evidence="2" id="KW-1185">Reference proteome</keyword>
<proteinExistence type="predicted"/>
<accession>A0A1M4UCI3</accession>
<dbReference type="EMBL" id="FQTV01000002">
    <property type="protein sequence ID" value="SHE54384.1"/>
    <property type="molecule type" value="Genomic_DNA"/>
</dbReference>
<protein>
    <submittedName>
        <fullName evidence="1">Uncharacterized protein</fullName>
    </submittedName>
</protein>
<dbReference type="STRING" id="1297750.SAMN05444405_10249"/>
<dbReference type="OrthoDB" id="797350at2"/>
<sequence length="503" mass="60561">MSDVKEKDINEKIVYILKRNKNTNLFETDFVTIEDTFPDFNEKFLDNYKDKDDLIDLVEKVDVCYFINKSIGICINIELPFQGVRTKEELKSCSLQSIKRYLLLRKRAFLLKQTLSKCRNNDVLIYSHRYRGWSSPVITLNNDFSATIATNFGFGYSSYFCNILIYKNIPIIPFSHYVLYRGIDSHQMIRCTCDYPVDDIYWKYALDNIRDFCNNYISGDYDFVKRYFIEQCNKMIDGLNDFLRYNIFNLYTDLDIGPRLKNDRCKDKECVNFCGHTLVEFRGEKIAGALLFIDSLKVLNELIETQTYIDKIILYCNKVLPMLKEDLKILLKELDSQNNDLTNIEPEYDIALKEKLKSNEEFYEWRKIYNQVENEFKKKYIEEKIINGFKDIKQEQLPKEKYISWNEYILFDKIKQEEVQRCLFFYLYRGSVEEQFKESFDKNNPEYAPFLDERERIDNKFKEISLRYNNLKDEIRKNENFRFNIGKYIHTIEDYFNKDRFNN</sequence>
<dbReference type="RefSeq" id="WP_073398869.1">
    <property type="nucleotide sequence ID" value="NZ_FQTV01000002.1"/>
</dbReference>
<reference evidence="1 2" key="1">
    <citation type="submission" date="2016-11" db="EMBL/GenBank/DDBJ databases">
        <authorList>
            <person name="Jaros S."/>
            <person name="Januszkiewicz K."/>
            <person name="Wedrychowicz H."/>
        </authorList>
    </citation>
    <scope>NUCLEOTIDE SEQUENCE [LARGE SCALE GENOMIC DNA]</scope>
    <source>
        <strain evidence="1 2">DSM 26991</strain>
    </source>
</reference>
<evidence type="ECO:0000313" key="1">
    <source>
        <dbReference type="EMBL" id="SHE54384.1"/>
    </source>
</evidence>
<name>A0A1M4UCI3_9BACE</name>